<keyword evidence="10" id="KW-0067">ATP-binding</keyword>
<keyword evidence="8" id="KW-0436">Ligase</keyword>
<evidence type="ECO:0000313" key="18">
    <source>
        <dbReference type="Proteomes" id="UP000291213"/>
    </source>
</evidence>
<protein>
    <recommendedName>
        <fullName evidence="5">Methionine--tRNA ligase</fullName>
        <ecNumber evidence="4">6.1.1.10</ecNumber>
    </recommendedName>
    <alternativeName>
        <fullName evidence="14">Methionyl-tRNA synthetase</fullName>
    </alternativeName>
</protein>
<evidence type="ECO:0000256" key="2">
    <source>
        <dbReference type="ARBA" id="ARBA00004496"/>
    </source>
</evidence>
<keyword evidence="9" id="KW-0547">Nucleotide-binding</keyword>
<comment type="subunit">
    <text evidence="3">Homodimer.</text>
</comment>
<comment type="function">
    <text evidence="1">Is required not only for elongation of protein synthesis but also for the initiation of all mRNA translation through initiator tRNA(fMet) aminoacylation.</text>
</comment>
<dbReference type="InterPro" id="IPR051270">
    <property type="entry name" value="Tyrosine-tRNA_ligase_regulator"/>
</dbReference>
<dbReference type="PANTHER" id="PTHR11586">
    <property type="entry name" value="TRNA-AMINOACYLATION COFACTOR ARC1 FAMILY MEMBER"/>
    <property type="match status" value="1"/>
</dbReference>
<dbReference type="GO" id="GO:0006431">
    <property type="term" value="P:methionyl-tRNA aminoacylation"/>
    <property type="evidence" value="ECO:0007669"/>
    <property type="project" value="InterPro"/>
</dbReference>
<name>A0A401H892_AERPX</name>
<evidence type="ECO:0000256" key="15">
    <source>
        <dbReference type="ARBA" id="ARBA00047364"/>
    </source>
</evidence>
<dbReference type="PROSITE" id="PS50886">
    <property type="entry name" value="TRBD"/>
    <property type="match status" value="1"/>
</dbReference>
<dbReference type="FunFam" id="2.40.50.140:FF:000042">
    <property type="entry name" value="Methionine--tRNA ligase"/>
    <property type="match status" value="1"/>
</dbReference>
<evidence type="ECO:0000256" key="12">
    <source>
        <dbReference type="ARBA" id="ARBA00022917"/>
    </source>
</evidence>
<evidence type="ECO:0000256" key="9">
    <source>
        <dbReference type="ARBA" id="ARBA00022741"/>
    </source>
</evidence>
<proteinExistence type="predicted"/>
<evidence type="ECO:0000256" key="13">
    <source>
        <dbReference type="ARBA" id="ARBA00023146"/>
    </source>
</evidence>
<comment type="caution">
    <text evidence="17">The sequence shown here is derived from an EMBL/GenBank/DDBJ whole genome shotgun (WGS) entry which is preliminary data.</text>
</comment>
<evidence type="ECO:0000256" key="8">
    <source>
        <dbReference type="ARBA" id="ARBA00022598"/>
    </source>
</evidence>
<evidence type="ECO:0000256" key="5">
    <source>
        <dbReference type="ARBA" id="ARBA00018753"/>
    </source>
</evidence>
<dbReference type="EC" id="6.1.1.10" evidence="4"/>
<dbReference type="InterPro" id="IPR002547">
    <property type="entry name" value="tRNA-bd_dom"/>
</dbReference>
<dbReference type="Proteomes" id="UP000291213">
    <property type="component" value="Unassembled WGS sequence"/>
</dbReference>
<dbReference type="CDD" id="cd02800">
    <property type="entry name" value="tRNA_bind_EcMetRS_like"/>
    <property type="match status" value="1"/>
</dbReference>
<evidence type="ECO:0000256" key="6">
    <source>
        <dbReference type="ARBA" id="ARBA00022490"/>
    </source>
</evidence>
<dbReference type="AlphaFoldDB" id="A0A401H892"/>
<dbReference type="EMBL" id="BDMD01000014">
    <property type="protein sequence ID" value="GBF08624.1"/>
    <property type="molecule type" value="Genomic_DNA"/>
</dbReference>
<evidence type="ECO:0000256" key="14">
    <source>
        <dbReference type="ARBA" id="ARBA00030904"/>
    </source>
</evidence>
<evidence type="ECO:0000259" key="16">
    <source>
        <dbReference type="PROSITE" id="PS50886"/>
    </source>
</evidence>
<dbReference type="InterPro" id="IPR012340">
    <property type="entry name" value="NA-bd_OB-fold"/>
</dbReference>
<keyword evidence="13" id="KW-0030">Aminoacyl-tRNA synthetase</keyword>
<comment type="subcellular location">
    <subcellularLocation>
        <location evidence="2">Cytoplasm</location>
    </subcellularLocation>
</comment>
<accession>A0A401H892</accession>
<comment type="catalytic activity">
    <reaction evidence="15">
        <text>tRNA(Met) + L-methionine + ATP = L-methionyl-tRNA(Met) + AMP + diphosphate</text>
        <dbReference type="Rhea" id="RHEA:13481"/>
        <dbReference type="Rhea" id="RHEA-COMP:9667"/>
        <dbReference type="Rhea" id="RHEA-COMP:9698"/>
        <dbReference type="ChEBI" id="CHEBI:30616"/>
        <dbReference type="ChEBI" id="CHEBI:33019"/>
        <dbReference type="ChEBI" id="CHEBI:57844"/>
        <dbReference type="ChEBI" id="CHEBI:78442"/>
        <dbReference type="ChEBI" id="CHEBI:78530"/>
        <dbReference type="ChEBI" id="CHEBI:456215"/>
        <dbReference type="EC" id="6.1.1.10"/>
    </reaction>
</comment>
<evidence type="ECO:0000256" key="7">
    <source>
        <dbReference type="ARBA" id="ARBA00022555"/>
    </source>
</evidence>
<dbReference type="Pfam" id="PF01588">
    <property type="entry name" value="tRNA_bind"/>
    <property type="match status" value="1"/>
</dbReference>
<feature type="domain" description="TRNA-binding" evidence="16">
    <location>
        <begin position="15"/>
        <end position="117"/>
    </location>
</feature>
<evidence type="ECO:0000256" key="10">
    <source>
        <dbReference type="ARBA" id="ARBA00022840"/>
    </source>
</evidence>
<dbReference type="SUPFAM" id="SSF50249">
    <property type="entry name" value="Nucleic acid-binding proteins"/>
    <property type="match status" value="1"/>
</dbReference>
<dbReference type="NCBIfam" id="TIGR00399">
    <property type="entry name" value="metG_C_term"/>
    <property type="match status" value="1"/>
</dbReference>
<keyword evidence="11" id="KW-0694">RNA-binding</keyword>
<evidence type="ECO:0000256" key="4">
    <source>
        <dbReference type="ARBA" id="ARBA00012838"/>
    </source>
</evidence>
<keyword evidence="6" id="KW-0963">Cytoplasm</keyword>
<evidence type="ECO:0000256" key="3">
    <source>
        <dbReference type="ARBA" id="ARBA00011738"/>
    </source>
</evidence>
<dbReference type="InterPro" id="IPR004495">
    <property type="entry name" value="Met-tRNA-synth_bsu_C"/>
</dbReference>
<dbReference type="PANTHER" id="PTHR11586:SF37">
    <property type="entry name" value="TRNA-BINDING DOMAIN-CONTAINING PROTEIN"/>
    <property type="match status" value="1"/>
</dbReference>
<dbReference type="Gene3D" id="2.40.50.140">
    <property type="entry name" value="Nucleic acid-binding proteins"/>
    <property type="match status" value="1"/>
</dbReference>
<evidence type="ECO:0000313" key="17">
    <source>
        <dbReference type="EMBL" id="GBF08624.1"/>
    </source>
</evidence>
<gene>
    <name evidence="17" type="ORF">apy_03490</name>
</gene>
<sequence length="117" mass="12470">MLASGGEAGLIGIEDFAKVDLRVGRVVRAERLPHSKKLLKLIVDIGGEERQVLAGIAKWYSPEELVGRLVIVVANLQPKRMAGEVSQGMVLAAPCGDSEKPVLLTVSEPVEPGSRVC</sequence>
<dbReference type="GO" id="GO:0000049">
    <property type="term" value="F:tRNA binding"/>
    <property type="evidence" value="ECO:0007669"/>
    <property type="project" value="UniProtKB-KW"/>
</dbReference>
<reference evidence="17 18" key="1">
    <citation type="submission" date="2017-02" db="EMBL/GenBank/DDBJ databases">
        <title>isolation and characterization of a novel temperate virus Aeropyrum globular virus 1 infecting hyperthermophilic archaeon Aeropyrum.</title>
        <authorList>
            <person name="Yumiya M."/>
            <person name="Yoshida T."/>
            <person name="Sako Y."/>
        </authorList>
    </citation>
    <scope>NUCLEOTIDE SEQUENCE [LARGE SCALE GENOMIC DNA]</scope>
    <source>
        <strain evidence="17 18">YK1-12-2013</strain>
    </source>
</reference>
<keyword evidence="12" id="KW-0648">Protein biosynthesis</keyword>
<dbReference type="GO" id="GO:0005737">
    <property type="term" value="C:cytoplasm"/>
    <property type="evidence" value="ECO:0007669"/>
    <property type="project" value="UniProtKB-SubCell"/>
</dbReference>
<keyword evidence="7" id="KW-0820">tRNA-binding</keyword>
<evidence type="ECO:0000256" key="11">
    <source>
        <dbReference type="ARBA" id="ARBA00022884"/>
    </source>
</evidence>
<dbReference type="GO" id="GO:0004825">
    <property type="term" value="F:methionine-tRNA ligase activity"/>
    <property type="evidence" value="ECO:0007669"/>
    <property type="project" value="UniProtKB-EC"/>
</dbReference>
<evidence type="ECO:0000256" key="1">
    <source>
        <dbReference type="ARBA" id="ARBA00003314"/>
    </source>
</evidence>
<organism evidence="17 18">
    <name type="scientific">Aeropyrum pernix</name>
    <dbReference type="NCBI Taxonomy" id="56636"/>
    <lineage>
        <taxon>Archaea</taxon>
        <taxon>Thermoproteota</taxon>
        <taxon>Thermoprotei</taxon>
        <taxon>Desulfurococcales</taxon>
        <taxon>Desulfurococcaceae</taxon>
        <taxon>Aeropyrum</taxon>
    </lineage>
</organism>
<dbReference type="GO" id="GO:0005524">
    <property type="term" value="F:ATP binding"/>
    <property type="evidence" value="ECO:0007669"/>
    <property type="project" value="UniProtKB-KW"/>
</dbReference>